<feature type="compositionally biased region" description="Basic and acidic residues" evidence="1">
    <location>
        <begin position="238"/>
        <end position="255"/>
    </location>
</feature>
<accession>A0AAD5TCP1</accession>
<proteinExistence type="predicted"/>
<evidence type="ECO:0000313" key="3">
    <source>
        <dbReference type="Proteomes" id="UP001212152"/>
    </source>
</evidence>
<gene>
    <name evidence="2" type="ORF">HDU87_008734</name>
</gene>
<evidence type="ECO:0000256" key="1">
    <source>
        <dbReference type="SAM" id="MobiDB-lite"/>
    </source>
</evidence>
<sequence>MYLHASLPVMTFTALPSLGIRYRNSTLKVHTWEHGRMPCVIYPDSELSTLTPRKTRKRGDLNASNAVVLVGWNFDTDVIDPNTVLRVTFTEFERYFSPAYAQTVHITEGATIDGDYTIVNHEQLSSVNMLYTALSRCRDRSYLHLVQWKYPAVDKDALAKRLQKNVGNIFGSTWSSFIAKTKLPRGYSWYDYGLDLHIDHIKSREEYKKEGTTDEAIVNHFRNLQVLRLEHNVMKKDSPVGYEKAETRYPAKTSDESDESDASDGSGEED</sequence>
<dbReference type="Proteomes" id="UP001212152">
    <property type="component" value="Unassembled WGS sequence"/>
</dbReference>
<keyword evidence="3" id="KW-1185">Reference proteome</keyword>
<comment type="caution">
    <text evidence="2">The sequence shown here is derived from an EMBL/GenBank/DDBJ whole genome shotgun (WGS) entry which is preliminary data.</text>
</comment>
<reference evidence="2" key="1">
    <citation type="submission" date="2020-05" db="EMBL/GenBank/DDBJ databases">
        <title>Phylogenomic resolution of chytrid fungi.</title>
        <authorList>
            <person name="Stajich J.E."/>
            <person name="Amses K."/>
            <person name="Simmons R."/>
            <person name="Seto K."/>
            <person name="Myers J."/>
            <person name="Bonds A."/>
            <person name="Quandt C.A."/>
            <person name="Barry K."/>
            <person name="Liu P."/>
            <person name="Grigoriev I."/>
            <person name="Longcore J.E."/>
            <person name="James T.Y."/>
        </authorList>
    </citation>
    <scope>NUCLEOTIDE SEQUENCE</scope>
    <source>
        <strain evidence="2">JEL0379</strain>
    </source>
</reference>
<feature type="compositionally biased region" description="Acidic residues" evidence="1">
    <location>
        <begin position="256"/>
        <end position="270"/>
    </location>
</feature>
<evidence type="ECO:0000313" key="2">
    <source>
        <dbReference type="EMBL" id="KAJ3170499.1"/>
    </source>
</evidence>
<dbReference type="AlphaFoldDB" id="A0AAD5TCP1"/>
<protein>
    <submittedName>
        <fullName evidence="2">Uncharacterized protein</fullName>
    </submittedName>
</protein>
<organism evidence="2 3">
    <name type="scientific">Geranomyces variabilis</name>
    <dbReference type="NCBI Taxonomy" id="109894"/>
    <lineage>
        <taxon>Eukaryota</taxon>
        <taxon>Fungi</taxon>
        <taxon>Fungi incertae sedis</taxon>
        <taxon>Chytridiomycota</taxon>
        <taxon>Chytridiomycota incertae sedis</taxon>
        <taxon>Chytridiomycetes</taxon>
        <taxon>Spizellomycetales</taxon>
        <taxon>Powellomycetaceae</taxon>
        <taxon>Geranomyces</taxon>
    </lineage>
</organism>
<dbReference type="EMBL" id="JADGJQ010000094">
    <property type="protein sequence ID" value="KAJ3170499.1"/>
    <property type="molecule type" value="Genomic_DNA"/>
</dbReference>
<feature type="region of interest" description="Disordered" evidence="1">
    <location>
        <begin position="238"/>
        <end position="270"/>
    </location>
</feature>
<name>A0AAD5TCP1_9FUNG</name>